<evidence type="ECO:0000256" key="1">
    <source>
        <dbReference type="ARBA" id="ARBA00004123"/>
    </source>
</evidence>
<dbReference type="Pfam" id="PF13837">
    <property type="entry name" value="Myb_DNA-bind_4"/>
    <property type="match status" value="1"/>
</dbReference>
<dbReference type="InterPro" id="IPR001005">
    <property type="entry name" value="SANT/Myb"/>
</dbReference>
<gene>
    <name evidence="9" type="ORF">RJ639_029885</name>
</gene>
<comment type="subcellular location">
    <subcellularLocation>
        <location evidence="1">Nucleus</location>
    </subcellularLocation>
</comment>
<feature type="domain" description="Myb-like" evidence="8">
    <location>
        <begin position="96"/>
        <end position="148"/>
    </location>
</feature>
<evidence type="ECO:0000256" key="3">
    <source>
        <dbReference type="ARBA" id="ARBA00023015"/>
    </source>
</evidence>
<dbReference type="PANTHER" id="PTHR21654:SF61">
    <property type="entry name" value="TRIHELIX TRANSCRIPTION FACTOR GTL2"/>
    <property type="match status" value="1"/>
</dbReference>
<evidence type="ECO:0000313" key="9">
    <source>
        <dbReference type="EMBL" id="KAK3036148.1"/>
    </source>
</evidence>
<organism evidence="9 10">
    <name type="scientific">Escallonia herrerae</name>
    <dbReference type="NCBI Taxonomy" id="1293975"/>
    <lineage>
        <taxon>Eukaryota</taxon>
        <taxon>Viridiplantae</taxon>
        <taxon>Streptophyta</taxon>
        <taxon>Embryophyta</taxon>
        <taxon>Tracheophyta</taxon>
        <taxon>Spermatophyta</taxon>
        <taxon>Magnoliopsida</taxon>
        <taxon>eudicotyledons</taxon>
        <taxon>Gunneridae</taxon>
        <taxon>Pentapetalae</taxon>
        <taxon>asterids</taxon>
        <taxon>campanulids</taxon>
        <taxon>Escalloniales</taxon>
        <taxon>Escalloniaceae</taxon>
        <taxon>Escallonia</taxon>
    </lineage>
</organism>
<evidence type="ECO:0000256" key="2">
    <source>
        <dbReference type="ARBA" id="ARBA00022737"/>
    </source>
</evidence>
<protein>
    <recommendedName>
        <fullName evidence="8">Myb-like domain-containing protein</fullName>
    </recommendedName>
</protein>
<name>A0AA89BD05_9ASTE</name>
<dbReference type="PANTHER" id="PTHR21654">
    <property type="entry name" value="FI21293P1"/>
    <property type="match status" value="1"/>
</dbReference>
<dbReference type="AlphaFoldDB" id="A0AA89BD05"/>
<dbReference type="PROSITE" id="PS50090">
    <property type="entry name" value="MYB_LIKE"/>
    <property type="match status" value="1"/>
</dbReference>
<dbReference type="Gene3D" id="1.10.10.60">
    <property type="entry name" value="Homeodomain-like"/>
    <property type="match status" value="1"/>
</dbReference>
<evidence type="ECO:0000256" key="6">
    <source>
        <dbReference type="ARBA" id="ARBA00023242"/>
    </source>
</evidence>
<keyword evidence="4" id="KW-0238">DNA-binding</keyword>
<evidence type="ECO:0000256" key="5">
    <source>
        <dbReference type="ARBA" id="ARBA00023163"/>
    </source>
</evidence>
<sequence length="349" mass="40616">MFDGVPDQFHQFIAQSRTSLPIPLSFPLHGSSPTFSTFDPYPPHQETLPSHLLHQLHHHPSLGIPTNKDEKEEENSIAILSWTSLELETDISISDPWSNEEVLELLKIRSSMENWFPDLTWDHVSRKLGELGYKRSAEKCKEKFDEETSNFSSISYNKNSNRKTEGGRRQDGGQGVEEESINVAVHAKSPTHQESDQQVARNSRKLRKRKRNQKFEMFKSFCEDIVNKMMAQQEELHNKLLEDMLNRDEQKIAREEAWKRQEMERMTKEIEFRAHEQVTAGDTQATIIEFLKKFTSNSSENLSFGLANFEDLLKPSAQCIHHFTFAMANFSKQRKPTQFINRRRRAPKP</sequence>
<dbReference type="GO" id="GO:0003677">
    <property type="term" value="F:DNA binding"/>
    <property type="evidence" value="ECO:0007669"/>
    <property type="project" value="UniProtKB-KW"/>
</dbReference>
<evidence type="ECO:0000256" key="4">
    <source>
        <dbReference type="ARBA" id="ARBA00023125"/>
    </source>
</evidence>
<keyword evidence="2" id="KW-0677">Repeat</keyword>
<keyword evidence="3" id="KW-0805">Transcription regulation</keyword>
<feature type="compositionally biased region" description="Polar residues" evidence="7">
    <location>
        <begin position="190"/>
        <end position="200"/>
    </location>
</feature>
<evidence type="ECO:0000256" key="7">
    <source>
        <dbReference type="SAM" id="MobiDB-lite"/>
    </source>
</evidence>
<feature type="compositionally biased region" description="Basic and acidic residues" evidence="7">
    <location>
        <begin position="162"/>
        <end position="171"/>
    </location>
</feature>
<comment type="caution">
    <text evidence="9">The sequence shown here is derived from an EMBL/GenBank/DDBJ whole genome shotgun (WGS) entry which is preliminary data.</text>
</comment>
<reference evidence="9" key="1">
    <citation type="submission" date="2022-12" db="EMBL/GenBank/DDBJ databases">
        <title>Draft genome assemblies for two species of Escallonia (Escalloniales).</title>
        <authorList>
            <person name="Chanderbali A."/>
            <person name="Dervinis C."/>
            <person name="Anghel I."/>
            <person name="Soltis D."/>
            <person name="Soltis P."/>
            <person name="Zapata F."/>
        </authorList>
    </citation>
    <scope>NUCLEOTIDE SEQUENCE</scope>
    <source>
        <strain evidence="9">UCBG64.0493</strain>
        <tissue evidence="9">Leaf</tissue>
    </source>
</reference>
<dbReference type="EMBL" id="JAVXUP010000156">
    <property type="protein sequence ID" value="KAK3036148.1"/>
    <property type="molecule type" value="Genomic_DNA"/>
</dbReference>
<dbReference type="InterPro" id="IPR044822">
    <property type="entry name" value="Myb_DNA-bind_4"/>
</dbReference>
<dbReference type="FunFam" id="1.10.10.60:FF:000061">
    <property type="entry name" value="Trihelix transcription factor GT-2"/>
    <property type="match status" value="1"/>
</dbReference>
<evidence type="ECO:0000313" key="10">
    <source>
        <dbReference type="Proteomes" id="UP001188597"/>
    </source>
</evidence>
<feature type="region of interest" description="Disordered" evidence="7">
    <location>
        <begin position="152"/>
        <end position="208"/>
    </location>
</feature>
<dbReference type="GO" id="GO:0005634">
    <property type="term" value="C:nucleus"/>
    <property type="evidence" value="ECO:0007669"/>
    <property type="project" value="UniProtKB-SubCell"/>
</dbReference>
<keyword evidence="5" id="KW-0804">Transcription</keyword>
<dbReference type="Proteomes" id="UP001188597">
    <property type="component" value="Unassembled WGS sequence"/>
</dbReference>
<evidence type="ECO:0000259" key="8">
    <source>
        <dbReference type="PROSITE" id="PS50090"/>
    </source>
</evidence>
<proteinExistence type="predicted"/>
<accession>A0AA89BD05</accession>
<keyword evidence="10" id="KW-1185">Reference proteome</keyword>
<keyword evidence="6" id="KW-0539">Nucleus</keyword>
<dbReference type="GO" id="GO:0006355">
    <property type="term" value="P:regulation of DNA-templated transcription"/>
    <property type="evidence" value="ECO:0007669"/>
    <property type="project" value="UniProtKB-ARBA"/>
</dbReference>